<dbReference type="AlphaFoldDB" id="A0A914V2V9"/>
<evidence type="ECO:0000313" key="1">
    <source>
        <dbReference type="Proteomes" id="UP000887566"/>
    </source>
</evidence>
<proteinExistence type="predicted"/>
<sequence>MTAVAAKRCALQAILSCPRCCCVPPQVLLTSLLADLPDHKDNQHLLIRCLGVHLIPSGHTLSIGQSQRVSVGGSTTQPLEYACRVCSEDGEVRRSEASGYVSALSEYFSSASDGVLNQLCKLVSRILPGLDAAGKELLVANAVLPRLSQQCKASVGDSKKQPNGAERDERLIVALLKIVSQGVCGPKAYKSLVKHFFPFADFLFDCPMTQKPFVLCLERGVLLENSTDLAQLEKPLTRYVFDRFLQAMRAATVDLSTLISDSASRFYQVVTVTLDMCHAFLLHKCSGMDRAHF</sequence>
<dbReference type="Proteomes" id="UP000887566">
    <property type="component" value="Unplaced"/>
</dbReference>
<keyword evidence="1" id="KW-1185">Reference proteome</keyword>
<dbReference type="WBParaSite" id="PSAMB.scaffold14607size1834.g36140.t1">
    <property type="protein sequence ID" value="PSAMB.scaffold14607size1834.g36140.t1"/>
    <property type="gene ID" value="PSAMB.scaffold14607size1834.g36140"/>
</dbReference>
<name>A0A914V2V9_9BILA</name>
<organism evidence="1 2">
    <name type="scientific">Plectus sambesii</name>
    <dbReference type="NCBI Taxonomy" id="2011161"/>
    <lineage>
        <taxon>Eukaryota</taxon>
        <taxon>Metazoa</taxon>
        <taxon>Ecdysozoa</taxon>
        <taxon>Nematoda</taxon>
        <taxon>Chromadorea</taxon>
        <taxon>Plectida</taxon>
        <taxon>Plectina</taxon>
        <taxon>Plectoidea</taxon>
        <taxon>Plectidae</taxon>
        <taxon>Plectus</taxon>
    </lineage>
</organism>
<evidence type="ECO:0000313" key="2">
    <source>
        <dbReference type="WBParaSite" id="PSAMB.scaffold14607size1834.g36140.t1"/>
    </source>
</evidence>
<protein>
    <submittedName>
        <fullName evidence="2">Uncharacterized protein</fullName>
    </submittedName>
</protein>
<reference evidence="2" key="1">
    <citation type="submission" date="2022-11" db="UniProtKB">
        <authorList>
            <consortium name="WormBaseParasite"/>
        </authorList>
    </citation>
    <scope>IDENTIFICATION</scope>
</reference>
<accession>A0A914V2V9</accession>